<proteinExistence type="inferred from homology"/>
<dbReference type="InterPro" id="IPR006148">
    <property type="entry name" value="Glc/Gal-6P_isomerase"/>
</dbReference>
<dbReference type="Gene3D" id="3.40.50.1360">
    <property type="match status" value="1"/>
</dbReference>
<feature type="active site" description="Proton acceptor; for enolization step" evidence="4">
    <location>
        <position position="67"/>
    </location>
</feature>
<evidence type="ECO:0000256" key="3">
    <source>
        <dbReference type="ARBA" id="ARBA00023277"/>
    </source>
</evidence>
<dbReference type="GO" id="GO:0019262">
    <property type="term" value="P:N-acetylneuraminate catabolic process"/>
    <property type="evidence" value="ECO:0007669"/>
    <property type="project" value="UniProtKB-UniRule"/>
</dbReference>
<evidence type="ECO:0000313" key="7">
    <source>
        <dbReference type="Proteomes" id="UP000644756"/>
    </source>
</evidence>
<comment type="function">
    <text evidence="4">Catalyzes the reversible isomerization-deamination of glucosamine 6-phosphate (GlcN6P) to form fructose 6-phosphate (Fru6P) and ammonium ion.</text>
</comment>
<comment type="caution">
    <text evidence="6">The sequence shown here is derived from an EMBL/GenBank/DDBJ whole genome shotgun (WGS) entry which is preliminary data.</text>
</comment>
<feature type="domain" description="Glucosamine/galactosamine-6-phosphate isomerase" evidence="5">
    <location>
        <begin position="12"/>
        <end position="227"/>
    </location>
</feature>
<dbReference type="FunFam" id="3.40.50.1360:FF:000003">
    <property type="entry name" value="Glucosamine-6-phosphate deaminase"/>
    <property type="match status" value="1"/>
</dbReference>
<keyword evidence="3 4" id="KW-0119">Carbohydrate metabolism</keyword>
<feature type="active site" description="For ring-opening step" evidence="4">
    <location>
        <position position="142"/>
    </location>
</feature>
<gene>
    <name evidence="4 6" type="primary">nagB</name>
    <name evidence="6" type="ORF">GCM10010916_41890</name>
</gene>
<reference evidence="6" key="2">
    <citation type="submission" date="2020-09" db="EMBL/GenBank/DDBJ databases">
        <authorList>
            <person name="Sun Q."/>
            <person name="Zhou Y."/>
        </authorList>
    </citation>
    <scope>NUCLEOTIDE SEQUENCE</scope>
    <source>
        <strain evidence="6">CGMCC 1.12987</strain>
    </source>
</reference>
<dbReference type="GO" id="GO:0042802">
    <property type="term" value="F:identical protein binding"/>
    <property type="evidence" value="ECO:0007669"/>
    <property type="project" value="TreeGrafter"/>
</dbReference>
<comment type="pathway">
    <text evidence="4">Amino-sugar metabolism; N-acetylneuraminate degradation; D-fructose 6-phosphate from N-acetylneuraminate: step 5/5.</text>
</comment>
<evidence type="ECO:0000256" key="1">
    <source>
        <dbReference type="ARBA" id="ARBA00000644"/>
    </source>
</evidence>
<dbReference type="GO" id="GO:0004342">
    <property type="term" value="F:glucosamine-6-phosphate deaminase activity"/>
    <property type="evidence" value="ECO:0007669"/>
    <property type="project" value="UniProtKB-UniRule"/>
</dbReference>
<dbReference type="NCBIfam" id="TIGR00502">
    <property type="entry name" value="nagB"/>
    <property type="match status" value="1"/>
</dbReference>
<sequence>MNIKIFEKQTDLDHYAADLIVETVKQKDRPVLGLATGSTPIGIYKSMVEKYRSGEVSFRSVTTYNLDEYVGLPSGHEQTYAYYMQDNLFQHIDIPAAQTFLPNGMASDLQSECRRYDDMLAKQPVDLQLLGLGHNGHIGFNEPSDVLTSGTHVAPLKESTRLANARFFNHLEEVPKQAITMGVGSILKAKTILLAVRGADKAAIVREALTGPITTECPASLLQTHANVIVLLDQDAGKELIANDPTLFMAHQ</sequence>
<dbReference type="Proteomes" id="UP000644756">
    <property type="component" value="Unassembled WGS sequence"/>
</dbReference>
<comment type="catalytic activity">
    <reaction evidence="1 4">
        <text>alpha-D-glucosamine 6-phosphate + H2O = beta-D-fructose 6-phosphate + NH4(+)</text>
        <dbReference type="Rhea" id="RHEA:12172"/>
        <dbReference type="ChEBI" id="CHEBI:15377"/>
        <dbReference type="ChEBI" id="CHEBI:28938"/>
        <dbReference type="ChEBI" id="CHEBI:57634"/>
        <dbReference type="ChEBI" id="CHEBI:75989"/>
        <dbReference type="EC" id="3.5.99.6"/>
    </reaction>
</comment>
<accession>A0A917LGB2</accession>
<dbReference type="CDD" id="cd01399">
    <property type="entry name" value="GlcN6P_deaminase"/>
    <property type="match status" value="1"/>
</dbReference>
<dbReference type="SUPFAM" id="SSF100950">
    <property type="entry name" value="NagB/RpiA/CoA transferase-like"/>
    <property type="match status" value="1"/>
</dbReference>
<reference evidence="6" key="1">
    <citation type="journal article" date="2014" name="Int. J. Syst. Evol. Microbiol.">
        <title>Complete genome sequence of Corynebacterium casei LMG S-19264T (=DSM 44701T), isolated from a smear-ripened cheese.</title>
        <authorList>
            <consortium name="US DOE Joint Genome Institute (JGI-PGF)"/>
            <person name="Walter F."/>
            <person name="Albersmeier A."/>
            <person name="Kalinowski J."/>
            <person name="Ruckert C."/>
        </authorList>
    </citation>
    <scope>NUCLEOTIDE SEQUENCE</scope>
    <source>
        <strain evidence="6">CGMCC 1.12987</strain>
    </source>
</reference>
<keyword evidence="7" id="KW-1185">Reference proteome</keyword>
<keyword evidence="2 4" id="KW-0378">Hydrolase</keyword>
<dbReference type="GO" id="GO:0005975">
    <property type="term" value="P:carbohydrate metabolic process"/>
    <property type="evidence" value="ECO:0007669"/>
    <property type="project" value="InterPro"/>
</dbReference>
<dbReference type="RefSeq" id="WP_188533025.1">
    <property type="nucleotide sequence ID" value="NZ_BMGR01000016.1"/>
</dbReference>
<name>A0A917LGB2_9BACL</name>
<dbReference type="AlphaFoldDB" id="A0A917LGB2"/>
<dbReference type="HAMAP" id="MF_01241">
    <property type="entry name" value="GlcN6P_deamin"/>
    <property type="match status" value="1"/>
</dbReference>
<organism evidence="6 7">
    <name type="scientific">Paenibacillus abyssi</name>
    <dbReference type="NCBI Taxonomy" id="1340531"/>
    <lineage>
        <taxon>Bacteria</taxon>
        <taxon>Bacillati</taxon>
        <taxon>Bacillota</taxon>
        <taxon>Bacilli</taxon>
        <taxon>Bacillales</taxon>
        <taxon>Paenibacillaceae</taxon>
        <taxon>Paenibacillus</taxon>
    </lineage>
</organism>
<evidence type="ECO:0000256" key="2">
    <source>
        <dbReference type="ARBA" id="ARBA00022801"/>
    </source>
</evidence>
<feature type="active site" description="For ring-opening step" evidence="4">
    <location>
        <position position="135"/>
    </location>
</feature>
<feature type="active site" description="Proton acceptor; for ring-opening step" evidence="4">
    <location>
        <position position="137"/>
    </location>
</feature>
<dbReference type="PANTHER" id="PTHR11280:SF5">
    <property type="entry name" value="GLUCOSAMINE-6-PHOSPHATE ISOMERASE"/>
    <property type="match status" value="1"/>
</dbReference>
<comment type="similarity">
    <text evidence="4">Belongs to the glucosamine/galactosamine-6-phosphate isomerase family. NagB subfamily.</text>
</comment>
<dbReference type="EMBL" id="BMGR01000016">
    <property type="protein sequence ID" value="GGG20789.1"/>
    <property type="molecule type" value="Genomic_DNA"/>
</dbReference>
<dbReference type="Pfam" id="PF01182">
    <property type="entry name" value="Glucosamine_iso"/>
    <property type="match status" value="1"/>
</dbReference>
<protein>
    <recommendedName>
        <fullName evidence="4">Glucosamine-6-phosphate deaminase</fullName>
        <ecNumber evidence="4">3.5.99.6</ecNumber>
    </recommendedName>
    <alternativeName>
        <fullName evidence="4">GlcN6P deaminase</fullName>
        <shortName evidence="4">GNPDA</shortName>
    </alternativeName>
    <alternativeName>
        <fullName evidence="4">Glucosamine-6-phosphate isomerase</fullName>
    </alternativeName>
</protein>
<dbReference type="GO" id="GO:0005737">
    <property type="term" value="C:cytoplasm"/>
    <property type="evidence" value="ECO:0007669"/>
    <property type="project" value="TreeGrafter"/>
</dbReference>
<dbReference type="InterPro" id="IPR037171">
    <property type="entry name" value="NagB/RpiA_transferase-like"/>
</dbReference>
<dbReference type="InterPro" id="IPR004547">
    <property type="entry name" value="Glucosamine6P_isomerase"/>
</dbReference>
<evidence type="ECO:0000259" key="5">
    <source>
        <dbReference type="Pfam" id="PF01182"/>
    </source>
</evidence>
<dbReference type="GO" id="GO:0006046">
    <property type="term" value="P:N-acetylglucosamine catabolic process"/>
    <property type="evidence" value="ECO:0007669"/>
    <property type="project" value="UniProtKB-UniRule"/>
</dbReference>
<evidence type="ECO:0000313" key="6">
    <source>
        <dbReference type="EMBL" id="GGG20789.1"/>
    </source>
</evidence>
<evidence type="ECO:0000256" key="4">
    <source>
        <dbReference type="HAMAP-Rule" id="MF_01241"/>
    </source>
</evidence>
<comment type="caution">
    <text evidence="4">Lacks conserved residue(s) required for the propagation of feature annotation.</text>
</comment>
<dbReference type="EC" id="3.5.99.6" evidence="4"/>
<dbReference type="GO" id="GO:0006043">
    <property type="term" value="P:glucosamine catabolic process"/>
    <property type="evidence" value="ECO:0007669"/>
    <property type="project" value="TreeGrafter"/>
</dbReference>
<dbReference type="PANTHER" id="PTHR11280">
    <property type="entry name" value="GLUCOSAMINE-6-PHOSPHATE ISOMERASE"/>
    <property type="match status" value="1"/>
</dbReference>